<gene>
    <name evidence="1" type="ORF">NCTC13184_05774</name>
</gene>
<name>A0A378X3C1_9NOCA</name>
<sequence>MCGTGDAVNSDYDRLRAILLGDNPFLSLPWRVWDLPDNPLGPRVRLWDESFAPRWDSHPPTITPELSPEEWAAWHTRSHDLGLSAGRVNAIAATVAELTRTESRI</sequence>
<accession>A0A378X3C1</accession>
<proteinExistence type="predicted"/>
<organism evidence="1 2">
    <name type="scientific">Nocardia africana</name>
    <dbReference type="NCBI Taxonomy" id="134964"/>
    <lineage>
        <taxon>Bacteria</taxon>
        <taxon>Bacillati</taxon>
        <taxon>Actinomycetota</taxon>
        <taxon>Actinomycetes</taxon>
        <taxon>Mycobacteriales</taxon>
        <taxon>Nocardiaceae</taxon>
        <taxon>Nocardia</taxon>
    </lineage>
</organism>
<reference evidence="1 2" key="1">
    <citation type="submission" date="2018-06" db="EMBL/GenBank/DDBJ databases">
        <authorList>
            <consortium name="Pathogen Informatics"/>
            <person name="Doyle S."/>
        </authorList>
    </citation>
    <scope>NUCLEOTIDE SEQUENCE [LARGE SCALE GENOMIC DNA]</scope>
    <source>
        <strain evidence="1 2">NCTC13184</strain>
    </source>
</reference>
<dbReference type="AlphaFoldDB" id="A0A378X3C1"/>
<dbReference type="Proteomes" id="UP000255082">
    <property type="component" value="Unassembled WGS sequence"/>
</dbReference>
<evidence type="ECO:0000313" key="1">
    <source>
        <dbReference type="EMBL" id="SUA47234.1"/>
    </source>
</evidence>
<dbReference type="EMBL" id="UGRU01000001">
    <property type="protein sequence ID" value="SUA47234.1"/>
    <property type="molecule type" value="Genomic_DNA"/>
</dbReference>
<evidence type="ECO:0000313" key="2">
    <source>
        <dbReference type="Proteomes" id="UP000255082"/>
    </source>
</evidence>
<protein>
    <submittedName>
        <fullName evidence="1">Uncharacterized protein</fullName>
    </submittedName>
</protein>